<name>A0ABY4BFG6_9FLAO</name>
<organism evidence="1 2">
    <name type="scientific">Chryseobacterium oryzae</name>
    <dbReference type="NCBI Taxonomy" id="2929799"/>
    <lineage>
        <taxon>Bacteria</taxon>
        <taxon>Pseudomonadati</taxon>
        <taxon>Bacteroidota</taxon>
        <taxon>Flavobacteriia</taxon>
        <taxon>Flavobacteriales</taxon>
        <taxon>Weeksellaceae</taxon>
        <taxon>Chryseobacterium group</taxon>
        <taxon>Chryseobacterium</taxon>
    </lineage>
</organism>
<dbReference type="Proteomes" id="UP000831068">
    <property type="component" value="Chromosome"/>
</dbReference>
<evidence type="ECO:0000313" key="2">
    <source>
        <dbReference type="Proteomes" id="UP000831068"/>
    </source>
</evidence>
<sequence>MKKIYITVFSVAFSMINAQIVIGDAIGTAPANQKNSVLLEFAAGQNKGMILPYLRTLPSNPAEGTVALDATSATGARVKYFNGSWMDLSGQDGNVTSALASQPTAVQAPELAGAKTIIGSASTSADGVLVLESSNKALVLPTVEDVQNIISPSPGMMVYVNKAGSKRLAVFNGTVWSFWKATPN</sequence>
<protein>
    <submittedName>
        <fullName evidence="1">Uncharacterized protein</fullName>
    </submittedName>
</protein>
<reference evidence="1 2" key="1">
    <citation type="submission" date="2022-03" db="EMBL/GenBank/DDBJ databases">
        <title>Chryseobacterium sp. isolated from the Andong Sikhe.</title>
        <authorList>
            <person name="Won M."/>
            <person name="Kim S.-J."/>
            <person name="Kwon S.-W."/>
        </authorList>
    </citation>
    <scope>NUCLEOTIDE SEQUENCE [LARGE SCALE GENOMIC DNA]</scope>
    <source>
        <strain evidence="1 2">ADR-1</strain>
    </source>
</reference>
<proteinExistence type="predicted"/>
<keyword evidence="2" id="KW-1185">Reference proteome</keyword>
<dbReference type="GeneID" id="78302093"/>
<accession>A0ABY4BFG6</accession>
<gene>
    <name evidence="1" type="ORF">MTP08_10515</name>
</gene>
<dbReference type="RefSeq" id="WP_123865319.1">
    <property type="nucleotide sequence ID" value="NZ_CP094529.1"/>
</dbReference>
<dbReference type="EMBL" id="CP094529">
    <property type="protein sequence ID" value="UOE37499.1"/>
    <property type="molecule type" value="Genomic_DNA"/>
</dbReference>
<evidence type="ECO:0000313" key="1">
    <source>
        <dbReference type="EMBL" id="UOE37499.1"/>
    </source>
</evidence>